<dbReference type="Pfam" id="PF01022">
    <property type="entry name" value="HTH_5"/>
    <property type="match status" value="1"/>
</dbReference>
<reference evidence="5 6" key="1">
    <citation type="submission" date="2021-04" db="EMBL/GenBank/DDBJ databases">
        <title>The genome sequence of type strain Ideonella paludis KCTC 32238.</title>
        <authorList>
            <person name="Liu Y."/>
        </authorList>
    </citation>
    <scope>NUCLEOTIDE SEQUENCE [LARGE SCALE GENOMIC DNA]</scope>
    <source>
        <strain evidence="5 6">KCTC 32238</strain>
    </source>
</reference>
<dbReference type="EMBL" id="JAGQDG010000004">
    <property type="protein sequence ID" value="MBQ0935958.1"/>
    <property type="molecule type" value="Genomic_DNA"/>
</dbReference>
<keyword evidence="6" id="KW-1185">Reference proteome</keyword>
<dbReference type="Gene3D" id="1.10.10.10">
    <property type="entry name" value="Winged helix-like DNA-binding domain superfamily/Winged helix DNA-binding domain"/>
    <property type="match status" value="1"/>
</dbReference>
<evidence type="ECO:0000313" key="5">
    <source>
        <dbReference type="EMBL" id="MBQ0935958.1"/>
    </source>
</evidence>
<gene>
    <name evidence="5" type="ORF">KAK11_11530</name>
</gene>
<keyword evidence="1" id="KW-0805">Transcription regulation</keyword>
<evidence type="ECO:0000256" key="1">
    <source>
        <dbReference type="ARBA" id="ARBA00023015"/>
    </source>
</evidence>
<dbReference type="InterPro" id="IPR036390">
    <property type="entry name" value="WH_DNA-bd_sf"/>
</dbReference>
<keyword evidence="2" id="KW-0238">DNA-binding</keyword>
<dbReference type="PANTHER" id="PTHR43132">
    <property type="entry name" value="ARSENICAL RESISTANCE OPERON REPRESSOR ARSR-RELATED"/>
    <property type="match status" value="1"/>
</dbReference>
<keyword evidence="3" id="KW-0804">Transcription</keyword>
<dbReference type="InterPro" id="IPR011991">
    <property type="entry name" value="ArsR-like_HTH"/>
</dbReference>
<proteinExistence type="predicted"/>
<feature type="domain" description="HTH arsR-type" evidence="4">
    <location>
        <begin position="14"/>
        <end position="107"/>
    </location>
</feature>
<evidence type="ECO:0000256" key="3">
    <source>
        <dbReference type="ARBA" id="ARBA00023163"/>
    </source>
</evidence>
<evidence type="ECO:0000259" key="4">
    <source>
        <dbReference type="PROSITE" id="PS50987"/>
    </source>
</evidence>
<evidence type="ECO:0000313" key="6">
    <source>
        <dbReference type="Proteomes" id="UP000672097"/>
    </source>
</evidence>
<evidence type="ECO:0000256" key="2">
    <source>
        <dbReference type="ARBA" id="ARBA00023125"/>
    </source>
</evidence>
<dbReference type="InterPro" id="IPR001845">
    <property type="entry name" value="HTH_ArsR_DNA-bd_dom"/>
</dbReference>
<comment type="caution">
    <text evidence="5">The sequence shown here is derived from an EMBL/GenBank/DDBJ whole genome shotgun (WGS) entry which is preliminary data.</text>
</comment>
<dbReference type="RefSeq" id="WP_210809275.1">
    <property type="nucleotide sequence ID" value="NZ_JAGQDG010000004.1"/>
</dbReference>
<dbReference type="CDD" id="cd00090">
    <property type="entry name" value="HTH_ARSR"/>
    <property type="match status" value="1"/>
</dbReference>
<organism evidence="5 6">
    <name type="scientific">Ideonella paludis</name>
    <dbReference type="NCBI Taxonomy" id="1233411"/>
    <lineage>
        <taxon>Bacteria</taxon>
        <taxon>Pseudomonadati</taxon>
        <taxon>Pseudomonadota</taxon>
        <taxon>Betaproteobacteria</taxon>
        <taxon>Burkholderiales</taxon>
        <taxon>Sphaerotilaceae</taxon>
        <taxon>Ideonella</taxon>
    </lineage>
</organism>
<sequence>MNATDGDQDPFAALQAKAVEVAALLKALAHPDRLMLLCQLSQGERCVAELGEATGVAQPSLSQQLGILRAEGLVATRREGKFIHYRVASEGVQVVLQALYGHYCGPAKPMNKKDEQRDD</sequence>
<dbReference type="InterPro" id="IPR036388">
    <property type="entry name" value="WH-like_DNA-bd_sf"/>
</dbReference>
<dbReference type="PROSITE" id="PS50987">
    <property type="entry name" value="HTH_ARSR_2"/>
    <property type="match status" value="1"/>
</dbReference>
<dbReference type="SUPFAM" id="SSF46785">
    <property type="entry name" value="Winged helix' DNA-binding domain"/>
    <property type="match status" value="1"/>
</dbReference>
<name>A0ABS5DXU2_9BURK</name>
<dbReference type="InterPro" id="IPR051011">
    <property type="entry name" value="Metal_resp_trans_reg"/>
</dbReference>
<dbReference type="PANTHER" id="PTHR43132:SF2">
    <property type="entry name" value="ARSENICAL RESISTANCE OPERON REPRESSOR ARSR-RELATED"/>
    <property type="match status" value="1"/>
</dbReference>
<accession>A0ABS5DXU2</accession>
<dbReference type="PRINTS" id="PR00778">
    <property type="entry name" value="HTHARSR"/>
</dbReference>
<dbReference type="Proteomes" id="UP000672097">
    <property type="component" value="Unassembled WGS sequence"/>
</dbReference>
<protein>
    <submittedName>
        <fullName evidence="5">Helix-turn-helix transcriptional regulator</fullName>
    </submittedName>
</protein>
<dbReference type="NCBIfam" id="NF033788">
    <property type="entry name" value="HTH_metalloreg"/>
    <property type="match status" value="1"/>
</dbReference>
<dbReference type="SMART" id="SM00418">
    <property type="entry name" value="HTH_ARSR"/>
    <property type="match status" value="1"/>
</dbReference>